<dbReference type="AlphaFoldDB" id="A0A9N9P1G7"/>
<dbReference type="OrthoDB" id="10560602at2759"/>
<reference evidence="2" key="1">
    <citation type="submission" date="2021-06" db="EMBL/GenBank/DDBJ databases">
        <authorList>
            <person name="Kallberg Y."/>
            <person name="Tangrot J."/>
            <person name="Rosling A."/>
        </authorList>
    </citation>
    <scope>NUCLEOTIDE SEQUENCE</scope>
    <source>
        <strain evidence="2">CL551</strain>
    </source>
</reference>
<feature type="region of interest" description="Disordered" evidence="1">
    <location>
        <begin position="183"/>
        <end position="206"/>
    </location>
</feature>
<evidence type="ECO:0000313" key="2">
    <source>
        <dbReference type="EMBL" id="CAG8775721.1"/>
    </source>
</evidence>
<comment type="caution">
    <text evidence="2">The sequence shown here is derived from an EMBL/GenBank/DDBJ whole genome shotgun (WGS) entry which is preliminary data.</text>
</comment>
<accession>A0A9N9P1G7</accession>
<feature type="region of interest" description="Disordered" evidence="1">
    <location>
        <begin position="51"/>
        <end position="110"/>
    </location>
</feature>
<organism evidence="2 3">
    <name type="scientific">Acaulospora morrowiae</name>
    <dbReference type="NCBI Taxonomy" id="94023"/>
    <lineage>
        <taxon>Eukaryota</taxon>
        <taxon>Fungi</taxon>
        <taxon>Fungi incertae sedis</taxon>
        <taxon>Mucoromycota</taxon>
        <taxon>Glomeromycotina</taxon>
        <taxon>Glomeromycetes</taxon>
        <taxon>Diversisporales</taxon>
        <taxon>Acaulosporaceae</taxon>
        <taxon>Acaulospora</taxon>
    </lineage>
</organism>
<sequence length="206" mass="22495">LTTSCILIFLSPLTNIRMLPPPALRVTELMSKENLPRVSARRISCLPTSGTLRRTTNKATNPGVPALTTKLTGMGGLPNSRKGTSNQHIKLPTGLNRSVAPSRNNPITKVGMTPSRIKLAGNKTNKAPQETKLKQPIRLFSNLQSMNTPSARRTTRVNATNLNRPLRSTETPKPAMRRTTINVPKLPTAAPSRKMTNADPLRKPVN</sequence>
<keyword evidence="3" id="KW-1185">Reference proteome</keyword>
<feature type="non-terminal residue" evidence="2">
    <location>
        <position position="1"/>
    </location>
</feature>
<dbReference type="Proteomes" id="UP000789342">
    <property type="component" value="Unassembled WGS sequence"/>
</dbReference>
<dbReference type="EMBL" id="CAJVPV010049201">
    <property type="protein sequence ID" value="CAG8775721.1"/>
    <property type="molecule type" value="Genomic_DNA"/>
</dbReference>
<evidence type="ECO:0000313" key="3">
    <source>
        <dbReference type="Proteomes" id="UP000789342"/>
    </source>
</evidence>
<evidence type="ECO:0000256" key="1">
    <source>
        <dbReference type="SAM" id="MobiDB-lite"/>
    </source>
</evidence>
<proteinExistence type="predicted"/>
<name>A0A9N9P1G7_9GLOM</name>
<gene>
    <name evidence="2" type="ORF">AMORRO_LOCUS16897</name>
</gene>
<feature type="compositionally biased region" description="Polar residues" evidence="1">
    <location>
        <begin position="95"/>
        <end position="107"/>
    </location>
</feature>
<feature type="non-terminal residue" evidence="2">
    <location>
        <position position="206"/>
    </location>
</feature>
<feature type="compositionally biased region" description="Polar residues" evidence="1">
    <location>
        <begin position="51"/>
        <end position="60"/>
    </location>
</feature>
<protein>
    <submittedName>
        <fullName evidence="2">18165_t:CDS:1</fullName>
    </submittedName>
</protein>